<dbReference type="PANTHER" id="PTHR33931">
    <property type="entry name" value="HOLIN-LIKE PROTEIN CIDA-RELATED"/>
    <property type="match status" value="1"/>
</dbReference>
<proteinExistence type="predicted"/>
<dbReference type="PANTHER" id="PTHR33931:SF5">
    <property type="entry name" value="UPF0299 MEMBRANE PROTEIN YOHJ"/>
    <property type="match status" value="1"/>
</dbReference>
<name>A0AAU0EYM5_9FLAO</name>
<dbReference type="GO" id="GO:0005886">
    <property type="term" value="C:plasma membrane"/>
    <property type="evidence" value="ECO:0007669"/>
    <property type="project" value="UniProtKB-SubCell"/>
</dbReference>
<dbReference type="RefSeq" id="WP_327984635.1">
    <property type="nucleotide sequence ID" value="NZ_CP136426.1"/>
</dbReference>
<evidence type="ECO:0000256" key="5">
    <source>
        <dbReference type="ARBA" id="ARBA00023136"/>
    </source>
</evidence>
<keyword evidence="7" id="KW-0378">Hydrolase</keyword>
<feature type="transmembrane region" description="Helical" evidence="6">
    <location>
        <begin position="83"/>
        <end position="106"/>
    </location>
</feature>
<evidence type="ECO:0000313" key="7">
    <source>
        <dbReference type="EMBL" id="WOC50944.1"/>
    </source>
</evidence>
<gene>
    <name evidence="7" type="primary">cidA</name>
    <name evidence="7" type="ORF">BPO_0297</name>
</gene>
<reference evidence="7" key="1">
    <citation type="submission" date="2023-10" db="EMBL/GenBank/DDBJ databases">
        <title>Characterization and whole genome sequencing of a novel strain of Bergeyella porcorum QD2021 isolated from pig.</title>
        <authorList>
            <person name="Liu G."/>
            <person name="Chen C."/>
            <person name="Han X."/>
        </authorList>
    </citation>
    <scope>NUCLEOTIDE SEQUENCE</scope>
    <source>
        <strain evidence="7">QD2021</strain>
    </source>
</reference>
<dbReference type="InterPro" id="IPR005538">
    <property type="entry name" value="LrgA/CidA"/>
</dbReference>
<keyword evidence="5 6" id="KW-0472">Membrane</keyword>
<dbReference type="KEGG" id="bpor:BPO_0297"/>
<keyword evidence="8" id="KW-1185">Reference proteome</keyword>
<dbReference type="Pfam" id="PF03788">
    <property type="entry name" value="LrgA"/>
    <property type="match status" value="1"/>
</dbReference>
<dbReference type="GO" id="GO:0016787">
    <property type="term" value="F:hydrolase activity"/>
    <property type="evidence" value="ECO:0007669"/>
    <property type="project" value="UniProtKB-KW"/>
</dbReference>
<keyword evidence="3 6" id="KW-0812">Transmembrane</keyword>
<organism evidence="7 8">
    <name type="scientific">Bergeyella porcorum</name>
    <dbReference type="NCBI Taxonomy" id="1735111"/>
    <lineage>
        <taxon>Bacteria</taxon>
        <taxon>Pseudomonadati</taxon>
        <taxon>Bacteroidota</taxon>
        <taxon>Flavobacteriia</taxon>
        <taxon>Flavobacteriales</taxon>
        <taxon>Weeksellaceae</taxon>
        <taxon>Bergeyella</taxon>
    </lineage>
</organism>
<feature type="transmembrane region" description="Helical" evidence="6">
    <location>
        <begin position="58"/>
        <end position="77"/>
    </location>
</feature>
<evidence type="ECO:0000256" key="1">
    <source>
        <dbReference type="ARBA" id="ARBA00004651"/>
    </source>
</evidence>
<dbReference type="Proteomes" id="UP001432059">
    <property type="component" value="Chromosome"/>
</dbReference>
<dbReference type="EMBL" id="CP136426">
    <property type="protein sequence ID" value="WOC50944.1"/>
    <property type="molecule type" value="Genomic_DNA"/>
</dbReference>
<evidence type="ECO:0000313" key="8">
    <source>
        <dbReference type="Proteomes" id="UP001432059"/>
    </source>
</evidence>
<accession>A0AAU0EYM5</accession>
<sequence>MLLRYLLIIFGFLGLGELIVYITNISFPSSLIGMFLLTFALHKNWIKVEWVKGISDVLVSNLGLFFIPPSVALMVYWEMVEDNLLALVASIVLSTILVIGVTGRVYQFIRKKIK</sequence>
<evidence type="ECO:0000256" key="6">
    <source>
        <dbReference type="SAM" id="Phobius"/>
    </source>
</evidence>
<keyword evidence="2" id="KW-1003">Cell membrane</keyword>
<evidence type="ECO:0000256" key="2">
    <source>
        <dbReference type="ARBA" id="ARBA00022475"/>
    </source>
</evidence>
<evidence type="ECO:0000256" key="3">
    <source>
        <dbReference type="ARBA" id="ARBA00022692"/>
    </source>
</evidence>
<protein>
    <submittedName>
        <fullName evidence="7">Murein hydrolase transporter LrgA</fullName>
    </submittedName>
</protein>
<comment type="subcellular location">
    <subcellularLocation>
        <location evidence="1">Cell membrane</location>
        <topology evidence="1">Multi-pass membrane protein</topology>
    </subcellularLocation>
</comment>
<evidence type="ECO:0000256" key="4">
    <source>
        <dbReference type="ARBA" id="ARBA00022989"/>
    </source>
</evidence>
<keyword evidence="4 6" id="KW-1133">Transmembrane helix</keyword>
<dbReference type="AlphaFoldDB" id="A0AAU0EYM5"/>